<feature type="non-terminal residue" evidence="1">
    <location>
        <position position="63"/>
    </location>
</feature>
<gene>
    <name evidence="1" type="ORF">S03H2_40831</name>
</gene>
<proteinExistence type="predicted"/>
<sequence length="63" mass="7310">MMSEIYDNFMIFGLESTGEKVRLDISEETFLLNNGQKVLDSNQVLIIVKEGLRRIYIWKGINS</sequence>
<dbReference type="EMBL" id="BARU01025334">
    <property type="protein sequence ID" value="GAH65222.1"/>
    <property type="molecule type" value="Genomic_DNA"/>
</dbReference>
<accession>X1H745</accession>
<comment type="caution">
    <text evidence="1">The sequence shown here is derived from an EMBL/GenBank/DDBJ whole genome shotgun (WGS) entry which is preliminary data.</text>
</comment>
<protein>
    <recommendedName>
        <fullName evidence="2">Gelsolin-like domain-containing protein</fullName>
    </recommendedName>
</protein>
<evidence type="ECO:0008006" key="2">
    <source>
        <dbReference type="Google" id="ProtNLM"/>
    </source>
</evidence>
<name>X1H745_9ZZZZ</name>
<evidence type="ECO:0000313" key="1">
    <source>
        <dbReference type="EMBL" id="GAH65222.1"/>
    </source>
</evidence>
<organism evidence="1">
    <name type="scientific">marine sediment metagenome</name>
    <dbReference type="NCBI Taxonomy" id="412755"/>
    <lineage>
        <taxon>unclassified sequences</taxon>
        <taxon>metagenomes</taxon>
        <taxon>ecological metagenomes</taxon>
    </lineage>
</organism>
<dbReference type="AlphaFoldDB" id="X1H745"/>
<reference evidence="1" key="1">
    <citation type="journal article" date="2014" name="Front. Microbiol.">
        <title>High frequency of phylogenetically diverse reductive dehalogenase-homologous genes in deep subseafloor sedimentary metagenomes.</title>
        <authorList>
            <person name="Kawai M."/>
            <person name="Futagami T."/>
            <person name="Toyoda A."/>
            <person name="Takaki Y."/>
            <person name="Nishi S."/>
            <person name="Hori S."/>
            <person name="Arai W."/>
            <person name="Tsubouchi T."/>
            <person name="Morono Y."/>
            <person name="Uchiyama I."/>
            <person name="Ito T."/>
            <person name="Fujiyama A."/>
            <person name="Inagaki F."/>
            <person name="Takami H."/>
        </authorList>
    </citation>
    <scope>NUCLEOTIDE SEQUENCE</scope>
    <source>
        <strain evidence="1">Expedition CK06-06</strain>
    </source>
</reference>